<evidence type="ECO:0000256" key="1">
    <source>
        <dbReference type="SAM" id="MobiDB-lite"/>
    </source>
</evidence>
<dbReference type="Proteomes" id="UP000183365">
    <property type="component" value="Unassembled WGS sequence"/>
</dbReference>
<keyword evidence="3" id="KW-1185">Reference proteome</keyword>
<evidence type="ECO:0000313" key="2">
    <source>
        <dbReference type="EMBL" id="SGZ39597.1"/>
    </source>
</evidence>
<feature type="region of interest" description="Disordered" evidence="1">
    <location>
        <begin position="70"/>
        <end position="89"/>
    </location>
</feature>
<protein>
    <submittedName>
        <fullName evidence="2">Uncharacterized protein</fullName>
    </submittedName>
</protein>
<proteinExistence type="predicted"/>
<sequence>MDHETQTSCLNHEFTSQSPNNESIKSFKEFKTLKILNKKTRDLTNSSTTTFENETHDVYDDAYAQLTQNENQHSSSNVAGLDLASRPKKNRTSYNSIVRTSVHSDSYSIFNGRNRLSIAIFSDLDCVSIKDDETVIGMDEDLDDFEEVSAEPSEKDESDDVYDPFADESVRPLRRYNSHESILSKKNVVVIEPEKLNFKQKPDVERLYLGSFTKKEERFKRSFDYLRNGQLSYLTSQPVTAMCNRRAVTTTTHDKNESNGFCNPFMLPLVSKTKRDPLNFKTKDSLKQYLTDGNLNHKYPLKNIKTSKINETTIDLENKTIKRKSSIIWNLPKKCDNTNNSFNSNHINDKTPFVSVPKRQASLKITRQGTAVVDNGTEVYATKIELDLLKDALQDI</sequence>
<dbReference type="InterPro" id="IPR035293">
    <property type="entry name" value="Vac17"/>
</dbReference>
<dbReference type="AlphaFoldDB" id="A0A1L0CL52"/>
<feature type="region of interest" description="Disordered" evidence="1">
    <location>
        <begin position="1"/>
        <end position="21"/>
    </location>
</feature>
<organism evidence="2 3">
    <name type="scientific">Hanseniaspora guilliermondii</name>
    <dbReference type="NCBI Taxonomy" id="56406"/>
    <lineage>
        <taxon>Eukaryota</taxon>
        <taxon>Fungi</taxon>
        <taxon>Dikarya</taxon>
        <taxon>Ascomycota</taxon>
        <taxon>Saccharomycotina</taxon>
        <taxon>Saccharomycetes</taxon>
        <taxon>Saccharomycodales</taxon>
        <taxon>Saccharomycodaceae</taxon>
        <taxon>Hanseniaspora</taxon>
    </lineage>
</organism>
<dbReference type="VEuPathDB" id="FungiDB:HGUI_01797"/>
<dbReference type="Pfam" id="PF17321">
    <property type="entry name" value="Vac17"/>
    <property type="match status" value="1"/>
</dbReference>
<gene>
    <name evidence="2" type="ORF">HGUI_01797</name>
</gene>
<name>A0A1L0CL52_9ASCO</name>
<evidence type="ECO:0000313" key="3">
    <source>
        <dbReference type="Proteomes" id="UP000183365"/>
    </source>
</evidence>
<dbReference type="OrthoDB" id="4070503at2759"/>
<dbReference type="EMBL" id="FQNF01000026">
    <property type="protein sequence ID" value="SGZ39597.1"/>
    <property type="molecule type" value="Genomic_DNA"/>
</dbReference>
<dbReference type="GO" id="GO:0000011">
    <property type="term" value="P:vacuole inheritance"/>
    <property type="evidence" value="ECO:0007669"/>
    <property type="project" value="InterPro"/>
</dbReference>
<dbReference type="GO" id="GO:0043495">
    <property type="term" value="F:protein-membrane adaptor activity"/>
    <property type="evidence" value="ECO:0007669"/>
    <property type="project" value="InterPro"/>
</dbReference>
<reference evidence="3" key="1">
    <citation type="submission" date="2016-11" db="EMBL/GenBank/DDBJ databases">
        <authorList>
            <person name="Guldener U."/>
        </authorList>
    </citation>
    <scope>NUCLEOTIDE SEQUENCE [LARGE SCALE GENOMIC DNA]</scope>
</reference>
<accession>A0A1L0CL52</accession>